<dbReference type="InterPro" id="IPR022641">
    <property type="entry name" value="CheR_N"/>
</dbReference>
<evidence type="ECO:0000256" key="3">
    <source>
        <dbReference type="ARBA" id="ARBA00022679"/>
    </source>
</evidence>
<dbReference type="PANTHER" id="PTHR24422:SF19">
    <property type="entry name" value="CHEMOTAXIS PROTEIN METHYLTRANSFERASE"/>
    <property type="match status" value="1"/>
</dbReference>
<evidence type="ECO:0000259" key="7">
    <source>
        <dbReference type="PROSITE" id="PS50123"/>
    </source>
</evidence>
<dbReference type="InterPro" id="IPR000780">
    <property type="entry name" value="CheR_MeTrfase"/>
</dbReference>
<dbReference type="PROSITE" id="PS50123">
    <property type="entry name" value="CHER"/>
    <property type="match status" value="1"/>
</dbReference>
<dbReference type="PRINTS" id="PR00996">
    <property type="entry name" value="CHERMTFRASE"/>
</dbReference>
<dbReference type="AlphaFoldDB" id="A0A1N6WMN5"/>
<dbReference type="SUPFAM" id="SSF53335">
    <property type="entry name" value="S-adenosyl-L-methionine-dependent methyltransferases"/>
    <property type="match status" value="1"/>
</dbReference>
<dbReference type="GO" id="GO:0032259">
    <property type="term" value="P:methylation"/>
    <property type="evidence" value="ECO:0007669"/>
    <property type="project" value="UniProtKB-KW"/>
</dbReference>
<organism evidence="8 9">
    <name type="scientific">Marinobacterium stanieri</name>
    <dbReference type="NCBI Taxonomy" id="49186"/>
    <lineage>
        <taxon>Bacteria</taxon>
        <taxon>Pseudomonadati</taxon>
        <taxon>Pseudomonadota</taxon>
        <taxon>Gammaproteobacteria</taxon>
        <taxon>Oceanospirillales</taxon>
        <taxon>Oceanospirillaceae</taxon>
        <taxon>Marinobacterium</taxon>
    </lineage>
</organism>
<comment type="function">
    <text evidence="5">Methylation of the membrane-bound methyl-accepting chemotaxis proteins (MCP) to form gamma-glutamyl methyl ester residues in MCP.</text>
</comment>
<feature type="binding site" evidence="6">
    <location>
        <position position="96"/>
    </location>
    <ligand>
        <name>S-adenosyl-L-methionine</name>
        <dbReference type="ChEBI" id="CHEBI:59789"/>
    </ligand>
</feature>
<feature type="binding site" evidence="6">
    <location>
        <position position="98"/>
    </location>
    <ligand>
        <name>S-adenosyl-L-methionine</name>
        <dbReference type="ChEBI" id="CHEBI:59789"/>
    </ligand>
</feature>
<dbReference type="RefSeq" id="WP_083703161.1">
    <property type="nucleotide sequence ID" value="NZ_FTMN01000011.1"/>
</dbReference>
<evidence type="ECO:0000256" key="2">
    <source>
        <dbReference type="ARBA" id="ARBA00022603"/>
    </source>
</evidence>
<dbReference type="eggNOG" id="COG1352">
    <property type="taxonomic scope" value="Bacteria"/>
</dbReference>
<dbReference type="Gene3D" id="3.40.50.150">
    <property type="entry name" value="Vaccinia Virus protein VP39"/>
    <property type="match status" value="1"/>
</dbReference>
<dbReference type="GO" id="GO:0008983">
    <property type="term" value="F:protein-glutamate O-methyltransferase activity"/>
    <property type="evidence" value="ECO:0007669"/>
    <property type="project" value="UniProtKB-EC"/>
</dbReference>
<dbReference type="Pfam" id="PF03705">
    <property type="entry name" value="CheR_N"/>
    <property type="match status" value="1"/>
</dbReference>
<keyword evidence="9" id="KW-1185">Reference proteome</keyword>
<evidence type="ECO:0000313" key="8">
    <source>
        <dbReference type="EMBL" id="SIQ91290.1"/>
    </source>
</evidence>
<dbReference type="PIRSF" id="PIRSF000410">
    <property type="entry name" value="CheR"/>
    <property type="match status" value="1"/>
</dbReference>
<dbReference type="Proteomes" id="UP000186895">
    <property type="component" value="Unassembled WGS sequence"/>
</dbReference>
<feature type="domain" description="CheR-type methyltransferase" evidence="7">
    <location>
        <begin position="21"/>
        <end position="295"/>
    </location>
</feature>
<dbReference type="InterPro" id="IPR029063">
    <property type="entry name" value="SAM-dependent_MTases_sf"/>
</dbReference>
<gene>
    <name evidence="8" type="ORF">SAMN05421647_11150</name>
</gene>
<keyword evidence="3 5" id="KW-0808">Transferase</keyword>
<dbReference type="SMART" id="SM00138">
    <property type="entry name" value="MeTrc"/>
    <property type="match status" value="1"/>
</dbReference>
<dbReference type="Pfam" id="PF01739">
    <property type="entry name" value="CheR"/>
    <property type="match status" value="1"/>
</dbReference>
<reference evidence="8 9" key="1">
    <citation type="submission" date="2017-01" db="EMBL/GenBank/DDBJ databases">
        <authorList>
            <person name="Mah S.A."/>
            <person name="Swanson W.J."/>
            <person name="Moy G.W."/>
            <person name="Vacquier V.D."/>
        </authorList>
    </citation>
    <scope>NUCLEOTIDE SEQUENCE [LARGE SCALE GENOMIC DNA]</scope>
    <source>
        <strain evidence="8 9">DSM 7027</strain>
    </source>
</reference>
<feature type="binding site" evidence="6">
    <location>
        <begin position="240"/>
        <end position="241"/>
    </location>
    <ligand>
        <name>S-adenosyl-L-methionine</name>
        <dbReference type="ChEBI" id="CHEBI:59789"/>
    </ligand>
</feature>
<keyword evidence="4 5" id="KW-0949">S-adenosyl-L-methionine</keyword>
<dbReference type="PANTHER" id="PTHR24422">
    <property type="entry name" value="CHEMOTAXIS PROTEIN METHYLTRANSFERASE"/>
    <property type="match status" value="1"/>
</dbReference>
<dbReference type="InterPro" id="IPR036804">
    <property type="entry name" value="CheR_N_sf"/>
</dbReference>
<dbReference type="Gene3D" id="1.10.155.10">
    <property type="entry name" value="Chemotaxis receptor methyltransferase CheR, N-terminal domain"/>
    <property type="match status" value="1"/>
</dbReference>
<dbReference type="CDD" id="cd02440">
    <property type="entry name" value="AdoMet_MTases"/>
    <property type="match status" value="1"/>
</dbReference>
<evidence type="ECO:0000256" key="5">
    <source>
        <dbReference type="PIRNR" id="PIRNR000410"/>
    </source>
</evidence>
<keyword evidence="2 5" id="KW-0489">Methyltransferase</keyword>
<feature type="binding site" evidence="6">
    <location>
        <begin position="223"/>
        <end position="224"/>
    </location>
    <ligand>
        <name>S-adenosyl-L-methionine</name>
        <dbReference type="ChEBI" id="CHEBI:59789"/>
    </ligand>
</feature>
<dbReference type="InterPro" id="IPR050903">
    <property type="entry name" value="Bact_Chemotaxis_MeTrfase"/>
</dbReference>
<sequence>MHTAPDGTQSASLAAAIAGQGRTREFPYTRRDFDWVRRVLHDHAGIELAEHKIDMVYNRLVGRLRALSLSSFSDYAKRVESDPHEFGEFINAMTTNLTAFFREQHHFDFLAGPFLEQCRSRGKRQLRIWSAGCSMGEEPYSIAMTLAEALGNELAEWDVRILASDIDSRVLQTAADGIYSLERISKLDPKRLARHFLRGTGSNAGRVRIKSHIQQLISFRQINLMRPLPLKGPFDLIFCRNVMIYFNNESQAQLLDRFADLLDADGVLVVGHSESPYRLTQRLRLSGSTIYRKVH</sequence>
<proteinExistence type="predicted"/>
<evidence type="ECO:0000256" key="4">
    <source>
        <dbReference type="ARBA" id="ARBA00022691"/>
    </source>
</evidence>
<feature type="binding site" evidence="6">
    <location>
        <position position="138"/>
    </location>
    <ligand>
        <name>S-adenosyl-L-methionine</name>
        <dbReference type="ChEBI" id="CHEBI:59789"/>
    </ligand>
</feature>
<protein>
    <recommendedName>
        <fullName evidence="5">Chemotaxis protein methyltransferase</fullName>
        <ecNumber evidence="5">2.1.1.80</ecNumber>
    </recommendedName>
</protein>
<dbReference type="EMBL" id="FTMN01000011">
    <property type="protein sequence ID" value="SIQ91290.1"/>
    <property type="molecule type" value="Genomic_DNA"/>
</dbReference>
<dbReference type="InterPro" id="IPR026024">
    <property type="entry name" value="Chemotaxis_MeTrfase_CheR"/>
</dbReference>
<dbReference type="STRING" id="49186.SAMN05421647_11150"/>
<dbReference type="EC" id="2.1.1.80" evidence="5"/>
<evidence type="ECO:0000313" key="9">
    <source>
        <dbReference type="Proteomes" id="UP000186895"/>
    </source>
</evidence>
<feature type="binding site" evidence="6">
    <location>
        <position position="102"/>
    </location>
    <ligand>
        <name>S-adenosyl-L-methionine</name>
        <dbReference type="ChEBI" id="CHEBI:59789"/>
    </ligand>
</feature>
<feature type="binding site" evidence="6">
    <location>
        <position position="165"/>
    </location>
    <ligand>
        <name>S-adenosyl-L-methionine</name>
        <dbReference type="ChEBI" id="CHEBI:59789"/>
    </ligand>
</feature>
<dbReference type="SUPFAM" id="SSF47757">
    <property type="entry name" value="Chemotaxis receptor methyltransferase CheR, N-terminal domain"/>
    <property type="match status" value="1"/>
</dbReference>
<dbReference type="InterPro" id="IPR022642">
    <property type="entry name" value="CheR_C"/>
</dbReference>
<evidence type="ECO:0000256" key="6">
    <source>
        <dbReference type="PIRSR" id="PIRSR000410-1"/>
    </source>
</evidence>
<accession>A0A1N6WMN5</accession>
<evidence type="ECO:0000256" key="1">
    <source>
        <dbReference type="ARBA" id="ARBA00001541"/>
    </source>
</evidence>
<comment type="catalytic activity">
    <reaction evidence="1 5">
        <text>L-glutamyl-[protein] + S-adenosyl-L-methionine = [protein]-L-glutamate 5-O-methyl ester + S-adenosyl-L-homocysteine</text>
        <dbReference type="Rhea" id="RHEA:24452"/>
        <dbReference type="Rhea" id="RHEA-COMP:10208"/>
        <dbReference type="Rhea" id="RHEA-COMP:10311"/>
        <dbReference type="ChEBI" id="CHEBI:29973"/>
        <dbReference type="ChEBI" id="CHEBI:57856"/>
        <dbReference type="ChEBI" id="CHEBI:59789"/>
        <dbReference type="ChEBI" id="CHEBI:82795"/>
        <dbReference type="EC" id="2.1.1.80"/>
    </reaction>
</comment>
<name>A0A1N6WMN5_9GAMM</name>